<gene>
    <name evidence="12" type="ORF">O3G_MSEX011514</name>
</gene>
<feature type="domain" description="ZAD" evidence="11">
    <location>
        <begin position="7"/>
        <end position="81"/>
    </location>
</feature>
<dbReference type="InterPro" id="IPR013087">
    <property type="entry name" value="Znf_C2H2_type"/>
</dbReference>
<reference evidence="12" key="1">
    <citation type="journal article" date="2016" name="Insect Biochem. Mol. Biol.">
        <title>Multifaceted biological insights from a draft genome sequence of the tobacco hornworm moth, Manduca sexta.</title>
        <authorList>
            <person name="Kanost M.R."/>
            <person name="Arrese E.L."/>
            <person name="Cao X."/>
            <person name="Chen Y.R."/>
            <person name="Chellapilla S."/>
            <person name="Goldsmith M.R."/>
            <person name="Grosse-Wilde E."/>
            <person name="Heckel D.G."/>
            <person name="Herndon N."/>
            <person name="Jiang H."/>
            <person name="Papanicolaou A."/>
            <person name="Qu J."/>
            <person name="Soulages J.L."/>
            <person name="Vogel H."/>
            <person name="Walters J."/>
            <person name="Waterhouse R.M."/>
            <person name="Ahn S.J."/>
            <person name="Almeida F.C."/>
            <person name="An C."/>
            <person name="Aqrawi P."/>
            <person name="Bretschneider A."/>
            <person name="Bryant W.B."/>
            <person name="Bucks S."/>
            <person name="Chao H."/>
            <person name="Chevignon G."/>
            <person name="Christen J.M."/>
            <person name="Clarke D.F."/>
            <person name="Dittmer N.T."/>
            <person name="Ferguson L.C.F."/>
            <person name="Garavelou S."/>
            <person name="Gordon K.H.J."/>
            <person name="Gunaratna R.T."/>
            <person name="Han Y."/>
            <person name="Hauser F."/>
            <person name="He Y."/>
            <person name="Heidel-Fischer H."/>
            <person name="Hirsh A."/>
            <person name="Hu Y."/>
            <person name="Jiang H."/>
            <person name="Kalra D."/>
            <person name="Klinner C."/>
            <person name="Konig C."/>
            <person name="Kovar C."/>
            <person name="Kroll A.R."/>
            <person name="Kuwar S.S."/>
            <person name="Lee S.L."/>
            <person name="Lehman R."/>
            <person name="Li K."/>
            <person name="Li Z."/>
            <person name="Liang H."/>
            <person name="Lovelace S."/>
            <person name="Lu Z."/>
            <person name="Mansfield J.H."/>
            <person name="McCulloch K.J."/>
            <person name="Mathew T."/>
            <person name="Morton B."/>
            <person name="Muzny D.M."/>
            <person name="Neunemann D."/>
            <person name="Ongeri F."/>
            <person name="Pauchet Y."/>
            <person name="Pu L.L."/>
            <person name="Pyrousis I."/>
            <person name="Rao X.J."/>
            <person name="Redding A."/>
            <person name="Roesel C."/>
            <person name="Sanchez-Gracia A."/>
            <person name="Schaack S."/>
            <person name="Shukla A."/>
            <person name="Tetreau G."/>
            <person name="Wang Y."/>
            <person name="Xiong G.H."/>
            <person name="Traut W."/>
            <person name="Walsh T.K."/>
            <person name="Worley K.C."/>
            <person name="Wu D."/>
            <person name="Wu W."/>
            <person name="Wu Y.Q."/>
            <person name="Zhang X."/>
            <person name="Zou Z."/>
            <person name="Zucker H."/>
            <person name="Briscoe A.D."/>
            <person name="Burmester T."/>
            <person name="Clem R.J."/>
            <person name="Feyereisen R."/>
            <person name="Grimmelikhuijzen C.J.P."/>
            <person name="Hamodrakas S.J."/>
            <person name="Hansson B.S."/>
            <person name="Huguet E."/>
            <person name="Jermiin L.S."/>
            <person name="Lan Q."/>
            <person name="Lehman H.K."/>
            <person name="Lorenzen M."/>
            <person name="Merzendorfer H."/>
            <person name="Michalopoulos I."/>
            <person name="Morton D.B."/>
            <person name="Muthukrishnan S."/>
            <person name="Oakeshott J.G."/>
            <person name="Palmer W."/>
            <person name="Park Y."/>
            <person name="Passarelli A.L."/>
            <person name="Rozas J."/>
            <person name="Schwartz L.M."/>
            <person name="Smith W."/>
            <person name="Southgate A."/>
            <person name="Vilcinskas A."/>
            <person name="Vogt R."/>
            <person name="Wang P."/>
            <person name="Werren J."/>
            <person name="Yu X.Q."/>
            <person name="Zhou J.J."/>
            <person name="Brown S.J."/>
            <person name="Scherer S.E."/>
            <person name="Richards S."/>
            <person name="Blissard G.W."/>
        </authorList>
    </citation>
    <scope>NUCLEOTIDE SEQUENCE</scope>
</reference>
<evidence type="ECO:0000313" key="12">
    <source>
        <dbReference type="EMBL" id="KAG6459651.1"/>
    </source>
</evidence>
<dbReference type="GO" id="GO:0003677">
    <property type="term" value="F:DNA binding"/>
    <property type="evidence" value="ECO:0007669"/>
    <property type="project" value="UniProtKB-KW"/>
</dbReference>
<dbReference type="SMART" id="SM00355">
    <property type="entry name" value="ZnF_C2H2"/>
    <property type="match status" value="5"/>
</dbReference>
<dbReference type="PANTHER" id="PTHR16515">
    <property type="entry name" value="PR DOMAIN ZINC FINGER PROTEIN"/>
    <property type="match status" value="1"/>
</dbReference>
<protein>
    <submittedName>
        <fullName evidence="12">Uncharacterized protein</fullName>
    </submittedName>
</protein>
<feature type="domain" description="C2H2-type" evidence="10">
    <location>
        <begin position="205"/>
        <end position="234"/>
    </location>
</feature>
<feature type="domain" description="C2H2-type" evidence="10">
    <location>
        <begin position="309"/>
        <end position="332"/>
    </location>
</feature>
<organism evidence="12 13">
    <name type="scientific">Manduca sexta</name>
    <name type="common">Tobacco hawkmoth</name>
    <name type="synonym">Tobacco hornworm</name>
    <dbReference type="NCBI Taxonomy" id="7130"/>
    <lineage>
        <taxon>Eukaryota</taxon>
        <taxon>Metazoa</taxon>
        <taxon>Ecdysozoa</taxon>
        <taxon>Arthropoda</taxon>
        <taxon>Hexapoda</taxon>
        <taxon>Insecta</taxon>
        <taxon>Pterygota</taxon>
        <taxon>Neoptera</taxon>
        <taxon>Endopterygota</taxon>
        <taxon>Lepidoptera</taxon>
        <taxon>Glossata</taxon>
        <taxon>Ditrysia</taxon>
        <taxon>Bombycoidea</taxon>
        <taxon>Sphingidae</taxon>
        <taxon>Sphinginae</taxon>
        <taxon>Sphingini</taxon>
        <taxon>Manduca</taxon>
    </lineage>
</organism>
<evidence type="ECO:0000256" key="6">
    <source>
        <dbReference type="ARBA" id="ARBA00023125"/>
    </source>
</evidence>
<evidence type="ECO:0000256" key="8">
    <source>
        <dbReference type="PROSITE-ProRule" id="PRU00042"/>
    </source>
</evidence>
<keyword evidence="13" id="KW-1185">Reference proteome</keyword>
<dbReference type="InterPro" id="IPR050331">
    <property type="entry name" value="Zinc_finger"/>
</dbReference>
<evidence type="ECO:0000256" key="3">
    <source>
        <dbReference type="ARBA" id="ARBA00022737"/>
    </source>
</evidence>
<proteinExistence type="predicted"/>
<feature type="domain" description="C2H2-type" evidence="10">
    <location>
        <begin position="235"/>
        <end position="262"/>
    </location>
</feature>
<dbReference type="Pfam" id="PF13912">
    <property type="entry name" value="zf-C2H2_6"/>
    <property type="match status" value="1"/>
</dbReference>
<keyword evidence="2 9" id="KW-0479">Metal-binding</keyword>
<evidence type="ECO:0000259" key="10">
    <source>
        <dbReference type="PROSITE" id="PS50157"/>
    </source>
</evidence>
<dbReference type="FunFam" id="3.30.160.60:FF:000478">
    <property type="entry name" value="Zinc finger protein 133"/>
    <property type="match status" value="1"/>
</dbReference>
<dbReference type="Pfam" id="PF00096">
    <property type="entry name" value="zf-C2H2"/>
    <property type="match status" value="3"/>
</dbReference>
<reference evidence="12" key="2">
    <citation type="submission" date="2020-12" db="EMBL/GenBank/DDBJ databases">
        <authorList>
            <person name="Kanost M."/>
        </authorList>
    </citation>
    <scope>NUCLEOTIDE SEQUENCE</scope>
</reference>
<name>A0A922CVI1_MANSE</name>
<dbReference type="Proteomes" id="UP000791440">
    <property type="component" value="Unassembled WGS sequence"/>
</dbReference>
<evidence type="ECO:0000313" key="13">
    <source>
        <dbReference type="Proteomes" id="UP000791440"/>
    </source>
</evidence>
<evidence type="ECO:0000256" key="7">
    <source>
        <dbReference type="ARBA" id="ARBA00023242"/>
    </source>
</evidence>
<dbReference type="PROSITE" id="PS00028">
    <property type="entry name" value="ZINC_FINGER_C2H2_1"/>
    <property type="match status" value="4"/>
</dbReference>
<keyword evidence="6" id="KW-0238">DNA-binding</keyword>
<comment type="caution">
    <text evidence="12">The sequence shown here is derived from an EMBL/GenBank/DDBJ whole genome shotgun (WGS) entry which is preliminary data.</text>
</comment>
<evidence type="ECO:0000256" key="1">
    <source>
        <dbReference type="ARBA" id="ARBA00004123"/>
    </source>
</evidence>
<accession>A0A922CVI1</accession>
<evidence type="ECO:0000259" key="11">
    <source>
        <dbReference type="PROSITE" id="PS51915"/>
    </source>
</evidence>
<keyword evidence="7" id="KW-0539">Nucleus</keyword>
<sequence length="349" mass="38885">MEADSAKTCRICFRTQETVFSLYRKLKDSSPYEKLVNSTHLKIAMNDAGPSSICSECLTELETTVNFLEKCKLSNQILAAIFSNGINASEQIKCENLIQDYDNPAVDLSQEHISVDESVEVRTAQVPPERKVKCSDCGSKRRCRHKSGSTVHTCHYCGKVFNRIFNLNRHIKNHKGDGAWSCRSCGAAQVTRWFAERHCAPLVRRPCPFAGCHKTFTTNNNLKTHIRAHKGERPYECNECGKGFTSKGILIDHLRIHTGEKPYMCPFCGKRFRTNKLSAHACARGGGSAARARAARAARAVSAGAGGGVWCALCSRRYAHQQSLNKHMRNQHGQFCIVHNLVLTDLAID</sequence>
<dbReference type="GO" id="GO:0005634">
    <property type="term" value="C:nucleus"/>
    <property type="evidence" value="ECO:0007669"/>
    <property type="project" value="UniProtKB-SubCell"/>
</dbReference>
<feature type="binding site" evidence="9">
    <location>
        <position position="9"/>
    </location>
    <ligand>
        <name>Zn(2+)</name>
        <dbReference type="ChEBI" id="CHEBI:29105"/>
    </ligand>
</feature>
<keyword evidence="4 8" id="KW-0863">Zinc-finger</keyword>
<dbReference type="Pfam" id="PF07776">
    <property type="entry name" value="zf-AD"/>
    <property type="match status" value="1"/>
</dbReference>
<keyword evidence="5 9" id="KW-0862">Zinc</keyword>
<dbReference type="GO" id="GO:0010468">
    <property type="term" value="P:regulation of gene expression"/>
    <property type="evidence" value="ECO:0007669"/>
    <property type="project" value="TreeGrafter"/>
</dbReference>
<feature type="binding site" evidence="9">
    <location>
        <position position="54"/>
    </location>
    <ligand>
        <name>Zn(2+)</name>
        <dbReference type="ChEBI" id="CHEBI:29105"/>
    </ligand>
</feature>
<comment type="subcellular location">
    <subcellularLocation>
        <location evidence="1">Nucleus</location>
    </subcellularLocation>
</comment>
<dbReference type="PROSITE" id="PS51915">
    <property type="entry name" value="ZAD"/>
    <property type="match status" value="1"/>
</dbReference>
<dbReference type="InterPro" id="IPR012934">
    <property type="entry name" value="Znf_AD"/>
</dbReference>
<dbReference type="PANTHER" id="PTHR16515:SF49">
    <property type="entry name" value="GASTRULA ZINC FINGER PROTEIN XLCGF49.1-LIKE-RELATED"/>
    <property type="match status" value="1"/>
</dbReference>
<feature type="domain" description="C2H2-type" evidence="10">
    <location>
        <begin position="152"/>
        <end position="179"/>
    </location>
</feature>
<keyword evidence="3" id="KW-0677">Repeat</keyword>
<dbReference type="EMBL" id="JH668630">
    <property type="protein sequence ID" value="KAG6459651.1"/>
    <property type="molecule type" value="Genomic_DNA"/>
</dbReference>
<evidence type="ECO:0000256" key="2">
    <source>
        <dbReference type="ARBA" id="ARBA00022723"/>
    </source>
</evidence>
<evidence type="ECO:0000256" key="5">
    <source>
        <dbReference type="ARBA" id="ARBA00022833"/>
    </source>
</evidence>
<dbReference type="GO" id="GO:0008270">
    <property type="term" value="F:zinc ion binding"/>
    <property type="evidence" value="ECO:0007669"/>
    <property type="project" value="UniProtKB-UniRule"/>
</dbReference>
<dbReference type="AlphaFoldDB" id="A0A922CVI1"/>
<evidence type="ECO:0000256" key="4">
    <source>
        <dbReference type="ARBA" id="ARBA00022771"/>
    </source>
</evidence>
<dbReference type="PROSITE" id="PS50157">
    <property type="entry name" value="ZINC_FINGER_C2H2_2"/>
    <property type="match status" value="4"/>
</dbReference>
<evidence type="ECO:0000256" key="9">
    <source>
        <dbReference type="PROSITE-ProRule" id="PRU01263"/>
    </source>
</evidence>
<dbReference type="SMART" id="SM00868">
    <property type="entry name" value="zf-AD"/>
    <property type="match status" value="1"/>
</dbReference>
<dbReference type="FunFam" id="3.30.160.60:FF:000446">
    <property type="entry name" value="Zinc finger protein"/>
    <property type="match status" value="1"/>
</dbReference>
<feature type="binding site" evidence="9">
    <location>
        <position position="57"/>
    </location>
    <ligand>
        <name>Zn(2+)</name>
        <dbReference type="ChEBI" id="CHEBI:29105"/>
    </ligand>
</feature>
<feature type="binding site" evidence="9">
    <location>
        <position position="12"/>
    </location>
    <ligand>
        <name>Zn(2+)</name>
        <dbReference type="ChEBI" id="CHEBI:29105"/>
    </ligand>
</feature>